<gene>
    <name evidence="1" type="primary">thiS</name>
    <name evidence="1" type="ORF">DEX24_08775</name>
</gene>
<comment type="caution">
    <text evidence="1">The sequence shown here is derived from an EMBL/GenBank/DDBJ whole genome shotgun (WGS) entry which is preliminary data.</text>
</comment>
<dbReference type="AlphaFoldDB" id="A0A2U3ALJ7"/>
<dbReference type="SUPFAM" id="SSF54285">
    <property type="entry name" value="MoaD/ThiS"/>
    <property type="match status" value="1"/>
</dbReference>
<evidence type="ECO:0000313" key="1">
    <source>
        <dbReference type="EMBL" id="PWI25421.1"/>
    </source>
</evidence>
<dbReference type="Pfam" id="PF02597">
    <property type="entry name" value="ThiS"/>
    <property type="match status" value="1"/>
</dbReference>
<accession>A0A2U3ALJ7</accession>
<organism evidence="1 2">
    <name type="scientific">Kurthia sibirica</name>
    <dbReference type="NCBI Taxonomy" id="202750"/>
    <lineage>
        <taxon>Bacteria</taxon>
        <taxon>Bacillati</taxon>
        <taxon>Bacillota</taxon>
        <taxon>Bacilli</taxon>
        <taxon>Bacillales</taxon>
        <taxon>Caryophanaceae</taxon>
        <taxon>Kurthia</taxon>
    </lineage>
</organism>
<dbReference type="PANTHER" id="PTHR34472">
    <property type="entry name" value="SULFUR CARRIER PROTEIN THIS"/>
    <property type="match status" value="1"/>
</dbReference>
<dbReference type="InterPro" id="IPR003749">
    <property type="entry name" value="ThiS/MoaD-like"/>
</dbReference>
<keyword evidence="2" id="KW-1185">Reference proteome</keyword>
<proteinExistence type="predicted"/>
<dbReference type="InterPro" id="IPR010035">
    <property type="entry name" value="Thi_S"/>
</dbReference>
<dbReference type="InterPro" id="IPR016155">
    <property type="entry name" value="Mopterin_synth/thiamin_S_b"/>
</dbReference>
<dbReference type="Gene3D" id="3.10.20.30">
    <property type="match status" value="1"/>
</dbReference>
<dbReference type="CDD" id="cd00565">
    <property type="entry name" value="Ubl_ThiS"/>
    <property type="match status" value="1"/>
</dbReference>
<dbReference type="InterPro" id="IPR012675">
    <property type="entry name" value="Beta-grasp_dom_sf"/>
</dbReference>
<evidence type="ECO:0000313" key="2">
    <source>
        <dbReference type="Proteomes" id="UP000245938"/>
    </source>
</evidence>
<sequence length="65" mass="7298">MKLMVNAQQLVIENIQTIEQLLLHLELSSKIMIVELNGQIIQQLNYNNKIAEGDVFEIVTFVGGG</sequence>
<dbReference type="EMBL" id="QFVR01000009">
    <property type="protein sequence ID" value="PWI25421.1"/>
    <property type="molecule type" value="Genomic_DNA"/>
</dbReference>
<dbReference type="PANTHER" id="PTHR34472:SF1">
    <property type="entry name" value="SULFUR CARRIER PROTEIN THIS"/>
    <property type="match status" value="1"/>
</dbReference>
<dbReference type="OrthoDB" id="9798559at2"/>
<protein>
    <submittedName>
        <fullName evidence="1">Thiamine biosynthesis protein ThiS</fullName>
    </submittedName>
</protein>
<name>A0A2U3ALJ7_9BACL</name>
<dbReference type="NCBIfam" id="TIGR01683">
    <property type="entry name" value="thiS"/>
    <property type="match status" value="1"/>
</dbReference>
<dbReference type="Proteomes" id="UP000245938">
    <property type="component" value="Unassembled WGS sequence"/>
</dbReference>
<reference evidence="1 2" key="1">
    <citation type="submission" date="2018-05" db="EMBL/GenBank/DDBJ databases">
        <title>Kurthia sibirica genome sequence.</title>
        <authorList>
            <person name="Maclea K.S."/>
            <person name="Goen A.E."/>
        </authorList>
    </citation>
    <scope>NUCLEOTIDE SEQUENCE [LARGE SCALE GENOMIC DNA]</scope>
    <source>
        <strain evidence="1 2">ATCC 49154</strain>
    </source>
</reference>
<dbReference type="RefSeq" id="WP_109306050.1">
    <property type="nucleotide sequence ID" value="NZ_BJUF01000026.1"/>
</dbReference>